<feature type="region of interest" description="Disordered" evidence="2">
    <location>
        <begin position="1"/>
        <end position="23"/>
    </location>
</feature>
<accession>A2FLI8</accession>
<sequence>MEEDYKNSIDNNENNSPLRSDIVNSEENNSISNDISYYTQLLQNFETNSDPVEIIQHLMTLSTNKIISDLSKFQDFPLDSFLHLLFTLYEHCSNNLECDHLLDITISIFSIQSQTFPEEVLEFAFEFACKNIDSIQFKRFITLLSYLCSYSDVITQKSLEAFNFEDLAQFVANKDCSTIASIIFYFSKAINFFDENLFVQIYDFLSDSLDINDLRLDKVILNYISSTLIDQDYAQFLIGHPIIDKIVNLLSQEIIDTLNAISGILLQILQFTNLPNVVIESLLGSIARMETADSTMNDFFINVTEIFSKIVNIEEYRPDILKNLIILLQDGSFQVRESALKVLCEFLKILKENELNLVLEMRVIYLLDDFIDESNPDNCIFICESLIQIINVANTLNMKNTIIELMSDFEMIDKLVDLTDDENEKLSLLAKEVLIDTGIEFTND</sequence>
<dbReference type="InParanoid" id="A2FLI8"/>
<feature type="compositionally biased region" description="Polar residues" evidence="2">
    <location>
        <begin position="8"/>
        <end position="18"/>
    </location>
</feature>
<dbReference type="InterPro" id="IPR016024">
    <property type="entry name" value="ARM-type_fold"/>
</dbReference>
<reference evidence="3" key="1">
    <citation type="submission" date="2006-10" db="EMBL/GenBank/DDBJ databases">
        <authorList>
            <person name="Amadeo P."/>
            <person name="Zhao Q."/>
            <person name="Wortman J."/>
            <person name="Fraser-Liggett C."/>
            <person name="Carlton J."/>
        </authorList>
    </citation>
    <scope>NUCLEOTIDE SEQUENCE</scope>
    <source>
        <strain evidence="3">G3</strain>
    </source>
</reference>
<evidence type="ECO:0000256" key="2">
    <source>
        <dbReference type="SAM" id="MobiDB-lite"/>
    </source>
</evidence>
<dbReference type="KEGG" id="tva:4751967"/>
<dbReference type="PROSITE" id="PS50077">
    <property type="entry name" value="HEAT_REPEAT"/>
    <property type="match status" value="1"/>
</dbReference>
<organism evidence="3 4">
    <name type="scientific">Trichomonas vaginalis (strain ATCC PRA-98 / G3)</name>
    <dbReference type="NCBI Taxonomy" id="412133"/>
    <lineage>
        <taxon>Eukaryota</taxon>
        <taxon>Metamonada</taxon>
        <taxon>Parabasalia</taxon>
        <taxon>Trichomonadida</taxon>
        <taxon>Trichomonadidae</taxon>
        <taxon>Trichomonas</taxon>
    </lineage>
</organism>
<evidence type="ECO:0000256" key="1">
    <source>
        <dbReference type="PROSITE-ProRule" id="PRU00103"/>
    </source>
</evidence>
<dbReference type="SUPFAM" id="SSF48371">
    <property type="entry name" value="ARM repeat"/>
    <property type="match status" value="1"/>
</dbReference>
<evidence type="ECO:0000313" key="4">
    <source>
        <dbReference type="Proteomes" id="UP000001542"/>
    </source>
</evidence>
<gene>
    <name evidence="3" type="ORF">TVAG_001550</name>
</gene>
<name>A2FLI8_TRIV3</name>
<evidence type="ECO:0000313" key="3">
    <source>
        <dbReference type="EMBL" id="EAX94238.1"/>
    </source>
</evidence>
<dbReference type="VEuPathDB" id="TrichDB:TVAGG3_0616670"/>
<reference evidence="3" key="2">
    <citation type="journal article" date="2007" name="Science">
        <title>Draft genome sequence of the sexually transmitted pathogen Trichomonas vaginalis.</title>
        <authorList>
            <person name="Carlton J.M."/>
            <person name="Hirt R.P."/>
            <person name="Silva J.C."/>
            <person name="Delcher A.L."/>
            <person name="Schatz M."/>
            <person name="Zhao Q."/>
            <person name="Wortman J.R."/>
            <person name="Bidwell S.L."/>
            <person name="Alsmark U.C.M."/>
            <person name="Besteiro S."/>
            <person name="Sicheritz-Ponten T."/>
            <person name="Noel C.J."/>
            <person name="Dacks J.B."/>
            <person name="Foster P.G."/>
            <person name="Simillion C."/>
            <person name="Van de Peer Y."/>
            <person name="Miranda-Saavedra D."/>
            <person name="Barton G.J."/>
            <person name="Westrop G.D."/>
            <person name="Mueller S."/>
            <person name="Dessi D."/>
            <person name="Fiori P.L."/>
            <person name="Ren Q."/>
            <person name="Paulsen I."/>
            <person name="Zhang H."/>
            <person name="Bastida-Corcuera F.D."/>
            <person name="Simoes-Barbosa A."/>
            <person name="Brown M.T."/>
            <person name="Hayes R.D."/>
            <person name="Mukherjee M."/>
            <person name="Okumura C.Y."/>
            <person name="Schneider R."/>
            <person name="Smith A.J."/>
            <person name="Vanacova S."/>
            <person name="Villalvazo M."/>
            <person name="Haas B.J."/>
            <person name="Pertea M."/>
            <person name="Feldblyum T.V."/>
            <person name="Utterback T.R."/>
            <person name="Shu C.L."/>
            <person name="Osoegawa K."/>
            <person name="de Jong P.J."/>
            <person name="Hrdy I."/>
            <person name="Horvathova L."/>
            <person name="Zubacova Z."/>
            <person name="Dolezal P."/>
            <person name="Malik S.B."/>
            <person name="Logsdon J.M. Jr."/>
            <person name="Henze K."/>
            <person name="Gupta A."/>
            <person name="Wang C.C."/>
            <person name="Dunne R.L."/>
            <person name="Upcroft J.A."/>
            <person name="Upcroft P."/>
            <person name="White O."/>
            <person name="Salzberg S.L."/>
            <person name="Tang P."/>
            <person name="Chiu C.-H."/>
            <person name="Lee Y.-S."/>
            <person name="Embley T.M."/>
            <person name="Coombs G.H."/>
            <person name="Mottram J.C."/>
            <person name="Tachezy J."/>
            <person name="Fraser-Liggett C.M."/>
            <person name="Johnson P.J."/>
        </authorList>
    </citation>
    <scope>NUCLEOTIDE SEQUENCE [LARGE SCALE GENOMIC DNA]</scope>
    <source>
        <strain evidence="3">G3</strain>
    </source>
</reference>
<dbReference type="AlphaFoldDB" id="A2FLI8"/>
<dbReference type="EMBL" id="DS113869">
    <property type="protein sequence ID" value="EAX94238.1"/>
    <property type="molecule type" value="Genomic_DNA"/>
</dbReference>
<protein>
    <submittedName>
        <fullName evidence="3">Uncharacterized protein</fullName>
    </submittedName>
</protein>
<dbReference type="InterPro" id="IPR011989">
    <property type="entry name" value="ARM-like"/>
</dbReference>
<proteinExistence type="predicted"/>
<dbReference type="Proteomes" id="UP000001542">
    <property type="component" value="Unassembled WGS sequence"/>
</dbReference>
<dbReference type="Gene3D" id="1.25.10.10">
    <property type="entry name" value="Leucine-rich Repeat Variant"/>
    <property type="match status" value="1"/>
</dbReference>
<feature type="repeat" description="HEAT" evidence="1">
    <location>
        <begin position="320"/>
        <end position="356"/>
    </location>
</feature>
<dbReference type="VEuPathDB" id="TrichDB:TVAG_001550"/>
<dbReference type="InterPro" id="IPR021133">
    <property type="entry name" value="HEAT_type_2"/>
</dbReference>
<dbReference type="RefSeq" id="XP_001307168.1">
    <property type="nucleotide sequence ID" value="XM_001307167.1"/>
</dbReference>
<keyword evidence="4" id="KW-1185">Reference proteome</keyword>